<keyword evidence="1" id="KW-1133">Transmembrane helix</keyword>
<dbReference type="Gene3D" id="3.30.420.40">
    <property type="match status" value="2"/>
</dbReference>
<name>A0A401VU26_STREY</name>
<dbReference type="RefSeq" id="WP_125050979.1">
    <property type="nucleotide sequence ID" value="NZ_BHZD01000001.1"/>
</dbReference>
<reference evidence="2 3" key="1">
    <citation type="submission" date="2018-11" db="EMBL/GenBank/DDBJ databases">
        <title>Whole genome sequence of Streptomyces paromomycinus NBRC 15454(T).</title>
        <authorList>
            <person name="Komaki H."/>
            <person name="Tamura T."/>
        </authorList>
    </citation>
    <scope>NUCLEOTIDE SEQUENCE [LARGE SCALE GENOMIC DNA]</scope>
    <source>
        <strain evidence="2 3">NBRC 15454</strain>
    </source>
</reference>
<keyword evidence="1" id="KW-0812">Transmembrane</keyword>
<dbReference type="AlphaFoldDB" id="A0A401VU26"/>
<evidence type="ECO:0000313" key="2">
    <source>
        <dbReference type="EMBL" id="GCD40594.1"/>
    </source>
</evidence>
<feature type="transmembrane region" description="Helical" evidence="1">
    <location>
        <begin position="532"/>
        <end position="565"/>
    </location>
</feature>
<proteinExistence type="predicted"/>
<sequence length="651" mass="69654">MAKTSGSTVIVGFDLGHGESALAKTYTDKTAPPVVLDIGSTGAGRQHVTAVAEHPGRGVLVGREATEARGVTSLYLAFKSPEIERDEVRTPIRLFVDKVGRDARGRDHDLGGSRPVRWVFGAPSGWDDDLLRAYGELLGQAGLADVEVVRESRAAMLYARDSGEVQLDRDQLGGCVLIADFGSLTTDFTGVLGYQTGAPIDAGVQLGAGLIDRTILERQLSRHPMADALQETLHDSRFERLRLELLCREAKETFFRTDPSRFVDDPEAAVGTTRKVVTRAGDAYFDVALTAAEMEAVLDTPQPALGNRPWRQAFRDALHEAAGRLGREPDLVVLTGGASRMHFVQEEAREVFGADRVLLGLEPELAIARGLALAGRMGLHAAGFRADVRKLIKGDRVGSLVQDRLSALGARLGAAVAEGITERHVIPAFRRWRNGDIATLDGMAEGISRALHAELAEPGNERLAAAIAAWQNELRPEIEELTRPICHRWHIPPSAMELPAVQVNSGQLAIPFDSAAATEVLDNVAKVVNVVVAGVVAMTLFGAGTAIIATTGPFAVIIAAVVLFIGMNEGREAAMAKARQANIPLALRKFGGENRLVSKLRQGAEAQEAQLAAAFSAQFIEDGGQKLVSEISKGIAADLEALARDAELFIS</sequence>
<dbReference type="CDD" id="cd10170">
    <property type="entry name" value="ASKHA_NBD_HSP70"/>
    <property type="match status" value="1"/>
</dbReference>
<dbReference type="Proteomes" id="UP000286746">
    <property type="component" value="Unassembled WGS sequence"/>
</dbReference>
<dbReference type="SUPFAM" id="SSF53067">
    <property type="entry name" value="Actin-like ATPase domain"/>
    <property type="match status" value="2"/>
</dbReference>
<dbReference type="InterPro" id="IPR043129">
    <property type="entry name" value="ATPase_NBD"/>
</dbReference>
<dbReference type="EMBL" id="BHZD01000001">
    <property type="protein sequence ID" value="GCD40594.1"/>
    <property type="molecule type" value="Genomic_DNA"/>
</dbReference>
<keyword evidence="1" id="KW-0472">Membrane</keyword>
<accession>A0A401VU26</accession>
<comment type="caution">
    <text evidence="2">The sequence shown here is derived from an EMBL/GenBank/DDBJ whole genome shotgun (WGS) entry which is preliminary data.</text>
</comment>
<dbReference type="PANTHER" id="PTHR42749:SF1">
    <property type="entry name" value="CELL SHAPE-DETERMINING PROTEIN MREB"/>
    <property type="match status" value="1"/>
</dbReference>
<organism evidence="2 3">
    <name type="scientific">Streptomyces paromomycinus</name>
    <name type="common">Streptomyces rimosus subsp. paromomycinus</name>
    <dbReference type="NCBI Taxonomy" id="92743"/>
    <lineage>
        <taxon>Bacteria</taxon>
        <taxon>Bacillati</taxon>
        <taxon>Actinomycetota</taxon>
        <taxon>Actinomycetes</taxon>
        <taxon>Kitasatosporales</taxon>
        <taxon>Streptomycetaceae</taxon>
        <taxon>Streptomyces</taxon>
    </lineage>
</organism>
<evidence type="ECO:0000313" key="3">
    <source>
        <dbReference type="Proteomes" id="UP000286746"/>
    </source>
</evidence>
<dbReference type="PANTHER" id="PTHR42749">
    <property type="entry name" value="CELL SHAPE-DETERMINING PROTEIN MREB"/>
    <property type="match status" value="1"/>
</dbReference>
<evidence type="ECO:0008006" key="4">
    <source>
        <dbReference type="Google" id="ProtNLM"/>
    </source>
</evidence>
<gene>
    <name evidence="2" type="ORF">GKJPGBOP_00247</name>
</gene>
<keyword evidence="3" id="KW-1185">Reference proteome</keyword>
<evidence type="ECO:0000256" key="1">
    <source>
        <dbReference type="SAM" id="Phobius"/>
    </source>
</evidence>
<protein>
    <recommendedName>
        <fullName evidence="4">Hsp70 family protein</fullName>
    </recommendedName>
</protein>
<dbReference type="Gene3D" id="3.90.640.10">
    <property type="entry name" value="Actin, Chain A, domain 4"/>
    <property type="match status" value="1"/>
</dbReference>